<feature type="compositionally biased region" description="Polar residues" evidence="1">
    <location>
        <begin position="43"/>
        <end position="53"/>
    </location>
</feature>
<feature type="region of interest" description="Disordered" evidence="1">
    <location>
        <begin position="1"/>
        <end position="53"/>
    </location>
</feature>
<dbReference type="EMBL" id="CAUWAG010000003">
    <property type="protein sequence ID" value="CAJ2500328.1"/>
    <property type="molecule type" value="Genomic_DNA"/>
</dbReference>
<dbReference type="Gene3D" id="3.40.50.150">
    <property type="entry name" value="Vaccinia Virus protein VP39"/>
    <property type="match status" value="1"/>
</dbReference>
<evidence type="ECO:0000313" key="2">
    <source>
        <dbReference type="EMBL" id="CAJ2500328.1"/>
    </source>
</evidence>
<evidence type="ECO:0000256" key="1">
    <source>
        <dbReference type="SAM" id="MobiDB-lite"/>
    </source>
</evidence>
<dbReference type="AlphaFoldDB" id="A0AAI8YD89"/>
<accession>A0AAI8YD89</accession>
<dbReference type="Proteomes" id="UP001295740">
    <property type="component" value="Unassembled WGS sequence"/>
</dbReference>
<keyword evidence="3" id="KW-1185">Reference proteome</keyword>
<reference evidence="2" key="1">
    <citation type="submission" date="2023-10" db="EMBL/GenBank/DDBJ databases">
        <authorList>
            <person name="Hackl T."/>
        </authorList>
    </citation>
    <scope>NUCLEOTIDE SEQUENCE</scope>
</reference>
<dbReference type="InterPro" id="IPR029063">
    <property type="entry name" value="SAM-dependent_MTases_sf"/>
</dbReference>
<protein>
    <submittedName>
        <fullName evidence="2">Uu.00g031810.m01.CDS01</fullName>
    </submittedName>
</protein>
<sequence>MSDQDTTLDRSSVVPQVTMQETDNQAAGSDNEAAGSGLGQADSPLTNANSPRQPQEVVKEYLFERCEEFRRLHALQLKGWENKHFREQRRKSDEVDAKDELGYFQKMLRIGEELHEATGAFTIAPLSGTWSVPRILDLCMATGGFLQTALSKNLGDRAVAFTLPSSQGGHSVFLRDERKSIPSASINLPDISNVSIKFADITMFAADMGVSDLEIPVDRESRKWPAFAASRMPVCKPAHSTLSCATVWIITRTSVQGMTRSQEVGSWNNVQLLYLLSSFATVRVYKPTTAHTFRGSFYLVASNVRSDSAEARRAVAMWKEVWRVAMGGFRTEEEDQEAHPIGEHDVEQVLKDFGEELVELGKPVWEVQATALAKAPFMENSRPVVGGAATDGQ</sequence>
<gene>
    <name evidence="2" type="ORF">KHLLAP_LOCUS796</name>
</gene>
<comment type="caution">
    <text evidence="2">The sequence shown here is derived from an EMBL/GenBank/DDBJ whole genome shotgun (WGS) entry which is preliminary data.</text>
</comment>
<evidence type="ECO:0000313" key="3">
    <source>
        <dbReference type="Proteomes" id="UP001295740"/>
    </source>
</evidence>
<organism evidence="2 3">
    <name type="scientific">Anthostomella pinea</name>
    <dbReference type="NCBI Taxonomy" id="933095"/>
    <lineage>
        <taxon>Eukaryota</taxon>
        <taxon>Fungi</taxon>
        <taxon>Dikarya</taxon>
        <taxon>Ascomycota</taxon>
        <taxon>Pezizomycotina</taxon>
        <taxon>Sordariomycetes</taxon>
        <taxon>Xylariomycetidae</taxon>
        <taxon>Xylariales</taxon>
        <taxon>Xylariaceae</taxon>
        <taxon>Anthostomella</taxon>
    </lineage>
</organism>
<feature type="compositionally biased region" description="Polar residues" evidence="1">
    <location>
        <begin position="1"/>
        <end position="28"/>
    </location>
</feature>
<proteinExistence type="predicted"/>
<name>A0AAI8YD89_9PEZI</name>